<feature type="signal peptide" evidence="1">
    <location>
        <begin position="1"/>
        <end position="16"/>
    </location>
</feature>
<dbReference type="EMBL" id="BX284603">
    <property type="protein sequence ID" value="CCD69156.1"/>
    <property type="molecule type" value="Genomic_DNA"/>
</dbReference>
<evidence type="ECO:0000313" key="2">
    <source>
        <dbReference type="EMBL" id="CCD69156.1"/>
    </source>
</evidence>
<dbReference type="OMA" id="KPEREMY"/>
<dbReference type="FunCoup" id="Q2XN20">
    <property type="interactions" value="308"/>
</dbReference>
<gene>
    <name evidence="2" type="ORF">CELE_F30H5.5</name>
    <name evidence="2 4" type="ORF">F30H5.5</name>
</gene>
<dbReference type="SMR" id="Q2XN20"/>
<dbReference type="UCSC" id="F30H5.5">
    <property type="organism name" value="c. elegans"/>
</dbReference>
<dbReference type="PaxDb" id="6239-F30H5.5"/>
<dbReference type="eggNOG" id="ENOG502TJ6A">
    <property type="taxonomic scope" value="Eukaryota"/>
</dbReference>
<protein>
    <submittedName>
        <fullName evidence="2">Salivary lipocalin</fullName>
    </submittedName>
</protein>
<keyword evidence="1" id="KW-0732">Signal</keyword>
<dbReference type="Bgee" id="WBGene00044288">
    <property type="expression patterns" value="Expressed in pharyngeal muscle cell (C elegans) and 3 other cell types or tissues"/>
</dbReference>
<dbReference type="GeneID" id="3565189"/>
<evidence type="ECO:0000313" key="4">
    <source>
        <dbReference type="WormBase" id="F30H5.5"/>
    </source>
</evidence>
<dbReference type="AGR" id="WB:WBGene00044288"/>
<dbReference type="AlphaFoldDB" id="Q2XN20"/>
<organism evidence="2 3">
    <name type="scientific">Caenorhabditis elegans</name>
    <dbReference type="NCBI Taxonomy" id="6239"/>
    <lineage>
        <taxon>Eukaryota</taxon>
        <taxon>Metazoa</taxon>
        <taxon>Ecdysozoa</taxon>
        <taxon>Nematoda</taxon>
        <taxon>Chromadorea</taxon>
        <taxon>Rhabditida</taxon>
        <taxon>Rhabditina</taxon>
        <taxon>Rhabditomorpha</taxon>
        <taxon>Rhabditoidea</taxon>
        <taxon>Rhabditidae</taxon>
        <taxon>Peloderinae</taxon>
        <taxon>Caenorhabditis</taxon>
    </lineage>
</organism>
<dbReference type="HOGENOM" id="CLU_161558_0_0_1"/>
<dbReference type="InParanoid" id="Q2XN20"/>
<dbReference type="CTD" id="3565189"/>
<evidence type="ECO:0000313" key="3">
    <source>
        <dbReference type="Proteomes" id="UP000001940"/>
    </source>
</evidence>
<accession>Q2XN20</accession>
<dbReference type="KEGG" id="cel:CELE_F30H5.5"/>
<proteinExistence type="predicted"/>
<keyword evidence="3" id="KW-1185">Reference proteome</keyword>
<name>Q2XN20_CAEEL</name>
<dbReference type="RefSeq" id="NP_001022554.1">
    <property type="nucleotide sequence ID" value="NM_001027383.1"/>
</dbReference>
<dbReference type="Proteomes" id="UP000001940">
    <property type="component" value="Chromosome III"/>
</dbReference>
<feature type="chain" id="PRO_5004218072" evidence="1">
    <location>
        <begin position="17"/>
        <end position="133"/>
    </location>
</feature>
<evidence type="ECO:0000256" key="1">
    <source>
        <dbReference type="SAM" id="SignalP"/>
    </source>
</evidence>
<sequence length="133" mass="15205">MLSFTFLLCLIATTSASWFHKATSDAEILEITNAHIKAIQVATRSMNETATRQLFTLDYNNPKININTVMLVWGSYDSIVPLYAEFFNGRNPPYSQFIDTKILMKKPERTMDLYVTLRKSSESSTGWTAFNFT</sequence>
<dbReference type="WormBase" id="F30H5.5">
    <property type="protein sequence ID" value="CE38508"/>
    <property type="gene ID" value="WBGene00044288"/>
</dbReference>
<reference evidence="2 3" key="1">
    <citation type="journal article" date="1998" name="Science">
        <title>Genome sequence of the nematode C. elegans: a platform for investigating biology.</title>
        <authorList>
            <consortium name="The C. elegans sequencing consortium"/>
            <person name="Sulson J.E."/>
            <person name="Waterston R."/>
        </authorList>
    </citation>
    <scope>NUCLEOTIDE SEQUENCE [LARGE SCALE GENOMIC DNA]</scope>
    <source>
        <strain evidence="2 3">Bristol N2</strain>
    </source>
</reference>